<dbReference type="InterPro" id="IPR000648">
    <property type="entry name" value="Oxysterol-bd"/>
</dbReference>
<feature type="region of interest" description="Disordered" evidence="6">
    <location>
        <begin position="791"/>
        <end position="849"/>
    </location>
</feature>
<feature type="compositionally biased region" description="Low complexity" evidence="6">
    <location>
        <begin position="792"/>
        <end position="806"/>
    </location>
</feature>
<protein>
    <submittedName>
        <fullName evidence="8">Oxysterol-binding protein-related protein 2</fullName>
    </submittedName>
</protein>
<dbReference type="CDD" id="cd13293">
    <property type="entry name" value="PH_CpORP2-like"/>
    <property type="match status" value="1"/>
</dbReference>
<feature type="compositionally biased region" description="Basic and acidic residues" evidence="6">
    <location>
        <begin position="50"/>
        <end position="61"/>
    </location>
</feature>
<keyword evidence="5" id="KW-0446">Lipid-binding</keyword>
<dbReference type="Pfam" id="PF01237">
    <property type="entry name" value="Oxysterol_BP"/>
    <property type="match status" value="2"/>
</dbReference>
<keyword evidence="4" id="KW-0445">Lipid transport</keyword>
<keyword evidence="3" id="KW-0597">Phosphoprotein</keyword>
<dbReference type="Pfam" id="PF00169">
    <property type="entry name" value="PH"/>
    <property type="match status" value="1"/>
</dbReference>
<keyword evidence="9" id="KW-1185">Reference proteome</keyword>
<evidence type="ECO:0000313" key="8">
    <source>
        <dbReference type="EMBL" id="SOV15833.1"/>
    </source>
</evidence>
<accession>A0ABY1UP86</accession>
<evidence type="ECO:0000256" key="5">
    <source>
        <dbReference type="ARBA" id="ARBA00023121"/>
    </source>
</evidence>
<feature type="compositionally biased region" description="Basic and acidic residues" evidence="6">
    <location>
        <begin position="1092"/>
        <end position="1102"/>
    </location>
</feature>
<evidence type="ECO:0000256" key="3">
    <source>
        <dbReference type="ARBA" id="ARBA00022553"/>
    </source>
</evidence>
<gene>
    <name evidence="8" type="ORF">PGABG01_1129800</name>
</gene>
<dbReference type="PROSITE" id="PS50003">
    <property type="entry name" value="PH_DOMAIN"/>
    <property type="match status" value="1"/>
</dbReference>
<dbReference type="EMBL" id="LT969434">
    <property type="protein sequence ID" value="SOV15833.1"/>
    <property type="molecule type" value="Genomic_DNA"/>
</dbReference>
<feature type="region of interest" description="Disordered" evidence="6">
    <location>
        <begin position="427"/>
        <end position="453"/>
    </location>
</feature>
<dbReference type="InterPro" id="IPR001849">
    <property type="entry name" value="PH_domain"/>
</dbReference>
<feature type="compositionally biased region" description="Low complexity" evidence="6">
    <location>
        <begin position="427"/>
        <end position="439"/>
    </location>
</feature>
<dbReference type="PANTHER" id="PTHR10972:SF205">
    <property type="entry name" value="OXYSTEROL-BINDING PROTEIN 1"/>
    <property type="match status" value="1"/>
</dbReference>
<comment type="similarity">
    <text evidence="1">Belongs to the OSBP family.</text>
</comment>
<evidence type="ECO:0000256" key="2">
    <source>
        <dbReference type="ARBA" id="ARBA00022448"/>
    </source>
</evidence>
<name>A0ABY1UP86_9APIC</name>
<dbReference type="SUPFAM" id="SSF144000">
    <property type="entry name" value="Oxysterol-binding protein-like"/>
    <property type="match status" value="2"/>
</dbReference>
<organism evidence="8 9">
    <name type="scientific">Plasmodium gaboni</name>
    <dbReference type="NCBI Taxonomy" id="647221"/>
    <lineage>
        <taxon>Eukaryota</taxon>
        <taxon>Sar</taxon>
        <taxon>Alveolata</taxon>
        <taxon>Apicomplexa</taxon>
        <taxon>Aconoidasida</taxon>
        <taxon>Haemosporida</taxon>
        <taxon>Plasmodiidae</taxon>
        <taxon>Plasmodium</taxon>
        <taxon>Plasmodium (Laverania)</taxon>
    </lineage>
</organism>
<evidence type="ECO:0000256" key="4">
    <source>
        <dbReference type="ARBA" id="ARBA00023055"/>
    </source>
</evidence>
<evidence type="ECO:0000313" key="9">
    <source>
        <dbReference type="Proteomes" id="UP000831156"/>
    </source>
</evidence>
<feature type="region of interest" description="Disordered" evidence="6">
    <location>
        <begin position="1092"/>
        <end position="1115"/>
    </location>
</feature>
<keyword evidence="2" id="KW-0813">Transport</keyword>
<dbReference type="Proteomes" id="UP000831156">
    <property type="component" value="Chromosome 11"/>
</dbReference>
<dbReference type="Gene3D" id="2.30.29.30">
    <property type="entry name" value="Pleckstrin-homology domain (PH domain)/Phosphotyrosine-binding domain (PTB)"/>
    <property type="match status" value="1"/>
</dbReference>
<sequence length="1446" mass="170970">MIGGKYLNIKIFGDKRNSLNSNKTCDNTLNNNVNYIKRKKHNEKKKNDKKHNDNNYDDKNYDDNNYDEEYIKKRKAKQGELLNNIDKNKIYRDKKIIHEGWLNKWTNIIGSYRPRYFILENGLLRYSLDKYSPTKESFVLTHCKIKVCPDDQLHFEIDSSEQGVLYLKANSPDDKHKWYISFKKAQLIYIHGNNHKTKKPHYNLSDAVEGFNMSSNSLFLKNIIKNSTECIKREDQHLNDPIDIKNHTKNLLSNNNKEIIEKKNLECLVNKNEEYIKDMEHNNIIKNIIYERNNTGMPYDIKDMHMPINKNYKSVSYCDNNNMSSYNEKNKNSSNINFKSNEYIFYKDDNIDKLSSSSSFDTPEFIEKMNSYNKKYNLEEVFISSTDFEDKTPTLCLMKNIISLKEMTRDVLKSSEYYQTKSILNNKIKNNNNNNNDGDNNNDDGDNNYNKNNNLQINSDELLSLLSQLCSSIQYAHIIIEKYIQCTEFLLKEESIHSKCMNQSLKLLAKQNYYLEKSHEINNLTHLEEEIKDKLKQFQLYHQCAVESEEEEEEDKDIYPSKQQQQEDLFFDCDEFLYDKNISSNDVFEGESKNSISLYSSEGDKNEISHKIKNMKILNKKPDQNITNNNDNMLTTHSSNNTDEHMNDHIDEHVDDHIDEHVNDHIDEHVNDHIDEHVNDHIDEHFYNYINSDKENENIFSYQISDQKNLNIKNKSTCNDDNITTIEEEYTTDVCLKNKLNNKHSNETKRNTVSTEDDIAMGDVRESIIICDDNKKDHFVCDDNVEDKDIIRNQNENKNNNNNDNNDNNDKNDKNDIYIKDRNRNKTKHEDNNKNDNTSSDHHTCNNDTSDNNLKSVTFSLIPMCNSQNVKALNFKDIEIYTDKNIKRRKKLPSPRTEIKISMWSLLKDCIGKDLSRIGMPIYLNEPSSFLQRLAEDFQYIYLLKYASNEKESTSRLAFITAFTISPYASVIGRTYKPFNPLLGETYELTHRKFRFISEQVVHHPPITAYHCHNEYMENFASIITNVHILGKSVEVTMPGFSHLILKYKKTDMSNNNINDNNINDNNIDDNKMKEEKAESHFINSKNFGEQKKHMNDTDLNKHGMSNEMDSKSDGLKENENELLNDDMQREEGRNNCMSPLSEELYNKCKENPKNINQNNNNNNNKMSVDNKNNHSCDDILYDKEHYTYERANMIIHNVIFGNLWVELHGNILIRNHNNGDFSIVKYIRKGWFEKDIHNVRGVVCDRYKNIIFFIYGKWSQEIFIAYVKDMKHLQYDNYFFNSDGSENTYHYNKNTLNDFINNIDWQLYENNIDNLNSICVWKAHKRPHNADQYYGFNYMTLELNEITKEYDKNKGAAIACTDSRFRPDQRNYENGNIDIAINEKLRLENKQRQNAKKFNNINKYQPKWFYKHKDPIFNDRDIYLFNNKYWRTKEKNQFSDTPDIF</sequence>
<feature type="compositionally biased region" description="Basic residues" evidence="6">
    <location>
        <begin position="36"/>
        <end position="49"/>
    </location>
</feature>
<dbReference type="SMART" id="SM00233">
    <property type="entry name" value="PH"/>
    <property type="match status" value="1"/>
</dbReference>
<reference evidence="8" key="1">
    <citation type="submission" date="2016-09" db="EMBL/GenBank/DDBJ databases">
        <authorList>
            <consortium name="Pathogen Informatics"/>
            <person name="Sun Q."/>
            <person name="Inoue M."/>
        </authorList>
    </citation>
    <scope>NUCLEOTIDE SEQUENCE</scope>
</reference>
<feature type="domain" description="PH" evidence="7">
    <location>
        <begin position="95"/>
        <end position="187"/>
    </location>
</feature>
<feature type="region of interest" description="Disordered" evidence="6">
    <location>
        <begin position="36"/>
        <end position="61"/>
    </location>
</feature>
<feature type="compositionally biased region" description="Basic and acidic residues" evidence="6">
    <location>
        <begin position="808"/>
        <end position="845"/>
    </location>
</feature>
<dbReference type="InterPro" id="IPR037239">
    <property type="entry name" value="OSBP_sf"/>
</dbReference>
<dbReference type="SUPFAM" id="SSF50729">
    <property type="entry name" value="PH domain-like"/>
    <property type="match status" value="1"/>
</dbReference>
<evidence type="ECO:0000256" key="1">
    <source>
        <dbReference type="ARBA" id="ARBA00008842"/>
    </source>
</evidence>
<dbReference type="InterPro" id="IPR011993">
    <property type="entry name" value="PH-like_dom_sf"/>
</dbReference>
<evidence type="ECO:0000256" key="6">
    <source>
        <dbReference type="SAM" id="MobiDB-lite"/>
    </source>
</evidence>
<dbReference type="PANTHER" id="PTHR10972">
    <property type="entry name" value="OXYSTEROL-BINDING PROTEIN-RELATED"/>
    <property type="match status" value="1"/>
</dbReference>
<proteinExistence type="inferred from homology"/>
<evidence type="ECO:0000259" key="7">
    <source>
        <dbReference type="PROSITE" id="PS50003"/>
    </source>
</evidence>
<dbReference type="Gene3D" id="2.40.160.120">
    <property type="match status" value="2"/>
</dbReference>